<name>A0A0J1FNI3_9FIRM</name>
<feature type="domain" description="Bacillithiol biosynthesis BshC C-terminal coiled-coil" evidence="4">
    <location>
        <begin position="369"/>
        <end position="524"/>
    </location>
</feature>
<dbReference type="InterPro" id="IPR055398">
    <property type="entry name" value="Rossmann-like_BshC"/>
</dbReference>
<dbReference type="AlphaFoldDB" id="A0A0J1FNI3"/>
<dbReference type="GO" id="GO:0016874">
    <property type="term" value="F:ligase activity"/>
    <property type="evidence" value="ECO:0007669"/>
    <property type="project" value="UniProtKB-UniRule"/>
</dbReference>
<comment type="function">
    <text evidence="2">Involved in bacillithiol (BSH) biosynthesis. May catalyze the last step of the pathway, the addition of cysteine to glucosamine malate (GlcN-Mal) to generate BSH.</text>
</comment>
<comment type="caution">
    <text evidence="5">The sequence shown here is derived from an EMBL/GenBank/DDBJ whole genome shotgun (WGS) entry which is preliminary data.</text>
</comment>
<dbReference type="InterPro" id="IPR011199">
    <property type="entry name" value="Bacillithiol_biosynth_BshC"/>
</dbReference>
<sequence>MRDPMQALATCFEQVAFFFPSGNPRLQESFERRARYLDSRNYPREELVDTLKAYHRFLGANKETLQMIDELRRNETLVVITGQQAGILTGPLYTLYKAMTIIRLAEEQRKRLGRPVVPVFWIASEDHDWIEIHKTFFLNYKGKPFPCSLPGDGEEGKSVGILPVPSWEAIELQLLQLPDGEFRDLVLQHCRRFLNQAENLAQWFALTLQWLLKKWGLILFDPLLPEFKRLAAPMYEQILKLHSSVREALFRRTEAWTKLGFSAQIQPLGGEVNLFLANPERRAILNQGHSYYLRGQDKILDNDVLPMLLRKNPGMFSPNVVTRPIVQEFLFPTLAYVPGPGELNYWAQLGEVFLSFGFIMPILFPRLSAVIVTPSWQKSLSKEGLTLADVYQGLDGYKERCIRDRDSLDIEHRIQQLRSVIEKGYKELGPLEDIHANVHDWIIRNEMKVNLQIEYLRKKLWQAQRKKYGAVLEGLRVLEDGITPNKGRQERILNPLYFVTLFGEGFVDRIAELPLTGDFCEQKILL</sequence>
<proteinExistence type="inferred from homology"/>
<dbReference type="PIRSF" id="PIRSF012535">
    <property type="entry name" value="UCP012535"/>
    <property type="match status" value="1"/>
</dbReference>
<dbReference type="PATRIC" id="fig|476652.3.peg.3146"/>
<keyword evidence="1 2" id="KW-0436">Ligase</keyword>
<dbReference type="RefSeq" id="WP_047810809.1">
    <property type="nucleotide sequence ID" value="NZ_LDZY01000010.1"/>
</dbReference>
<feature type="domain" description="Bacillithiol biosynthesis BshC N-terminal Rossmann-like" evidence="3">
    <location>
        <begin position="13"/>
        <end position="367"/>
    </location>
</feature>
<dbReference type="HAMAP" id="MF_01867">
    <property type="entry name" value="BshC"/>
    <property type="match status" value="1"/>
</dbReference>
<dbReference type="Pfam" id="PF10079">
    <property type="entry name" value="Rossmann-like_BshC"/>
    <property type="match status" value="1"/>
</dbReference>
<protein>
    <recommendedName>
        <fullName evidence="2">Putative cysteine ligase BshC</fullName>
        <ecNumber evidence="2">6.-.-.-</ecNumber>
    </recommendedName>
</protein>
<comment type="similarity">
    <text evidence="2">Belongs to the BshC family.</text>
</comment>
<keyword evidence="6" id="KW-1185">Reference proteome</keyword>
<dbReference type="EMBL" id="LDZY01000010">
    <property type="protein sequence ID" value="KLU65020.1"/>
    <property type="molecule type" value="Genomic_DNA"/>
</dbReference>
<dbReference type="EC" id="6.-.-.-" evidence="2"/>
<evidence type="ECO:0000259" key="4">
    <source>
        <dbReference type="Pfam" id="PF24850"/>
    </source>
</evidence>
<dbReference type="InterPro" id="IPR055399">
    <property type="entry name" value="CC_BshC"/>
</dbReference>
<evidence type="ECO:0000313" key="6">
    <source>
        <dbReference type="Proteomes" id="UP000036356"/>
    </source>
</evidence>
<dbReference type="Proteomes" id="UP000036356">
    <property type="component" value="Unassembled WGS sequence"/>
</dbReference>
<gene>
    <name evidence="2" type="primary">bshC</name>
    <name evidence="5" type="ORF">DEAC_c29870</name>
</gene>
<reference evidence="5 6" key="1">
    <citation type="submission" date="2015-06" db="EMBL/GenBank/DDBJ databases">
        <title>Draft genome of the moderately acidophilic sulfate reducer Candidatus Desulfosporosinus acididurans strain M1.</title>
        <authorList>
            <person name="Poehlein A."/>
            <person name="Petzsch P."/>
            <person name="Johnson B.D."/>
            <person name="Schloemann M."/>
            <person name="Daniel R."/>
            <person name="Muehling M."/>
        </authorList>
    </citation>
    <scope>NUCLEOTIDE SEQUENCE [LARGE SCALE GENOMIC DNA]</scope>
    <source>
        <strain evidence="5 6">M1</strain>
    </source>
</reference>
<evidence type="ECO:0000256" key="1">
    <source>
        <dbReference type="ARBA" id="ARBA00022598"/>
    </source>
</evidence>
<evidence type="ECO:0000256" key="2">
    <source>
        <dbReference type="HAMAP-Rule" id="MF_01867"/>
    </source>
</evidence>
<dbReference type="NCBIfam" id="TIGR03998">
    <property type="entry name" value="thiol_BshC"/>
    <property type="match status" value="1"/>
</dbReference>
<dbReference type="STRING" id="476652.DEAC_c29870"/>
<accession>A0A0J1FNI3</accession>
<dbReference type="Pfam" id="PF24850">
    <property type="entry name" value="CC_BshC"/>
    <property type="match status" value="1"/>
</dbReference>
<evidence type="ECO:0000313" key="5">
    <source>
        <dbReference type="EMBL" id="KLU65020.1"/>
    </source>
</evidence>
<organism evidence="5 6">
    <name type="scientific">Desulfosporosinus acididurans</name>
    <dbReference type="NCBI Taxonomy" id="476652"/>
    <lineage>
        <taxon>Bacteria</taxon>
        <taxon>Bacillati</taxon>
        <taxon>Bacillota</taxon>
        <taxon>Clostridia</taxon>
        <taxon>Eubacteriales</taxon>
        <taxon>Desulfitobacteriaceae</taxon>
        <taxon>Desulfosporosinus</taxon>
    </lineage>
</organism>
<evidence type="ECO:0000259" key="3">
    <source>
        <dbReference type="Pfam" id="PF10079"/>
    </source>
</evidence>